<evidence type="ECO:0000313" key="1">
    <source>
        <dbReference type="EMBL" id="PVY39069.1"/>
    </source>
</evidence>
<dbReference type="OrthoDB" id="893918at2"/>
<protein>
    <submittedName>
        <fullName evidence="1">Uncharacterized protein DUF4279</fullName>
    </submittedName>
</protein>
<reference evidence="1 2" key="1">
    <citation type="submission" date="2018-04" db="EMBL/GenBank/DDBJ databases">
        <title>Genomic Encyclopedia of Type Strains, Phase IV (KMG-IV): sequencing the most valuable type-strain genomes for metagenomic binning, comparative biology and taxonomic classification.</title>
        <authorList>
            <person name="Goeker M."/>
        </authorList>
    </citation>
    <scope>NUCLEOTIDE SEQUENCE [LARGE SCALE GENOMIC DNA]</scope>
    <source>
        <strain evidence="1 2">DSM 100231</strain>
    </source>
</reference>
<name>A0A2U1ARK0_9BACT</name>
<evidence type="ECO:0000313" key="2">
    <source>
        <dbReference type="Proteomes" id="UP000245466"/>
    </source>
</evidence>
<accession>A0A2U1ARK0</accession>
<dbReference type="AlphaFoldDB" id="A0A2U1ARK0"/>
<keyword evidence="2" id="KW-1185">Reference proteome</keyword>
<gene>
    <name evidence="1" type="ORF">C8E01_11356</name>
</gene>
<dbReference type="Pfam" id="PF14106">
    <property type="entry name" value="DUF4279"/>
    <property type="match status" value="1"/>
</dbReference>
<proteinExistence type="predicted"/>
<dbReference type="Proteomes" id="UP000245466">
    <property type="component" value="Unassembled WGS sequence"/>
</dbReference>
<dbReference type="RefSeq" id="WP_116544568.1">
    <property type="nucleotide sequence ID" value="NZ_QEKI01000013.1"/>
</dbReference>
<dbReference type="EMBL" id="QEKI01000013">
    <property type="protein sequence ID" value="PVY39069.1"/>
    <property type="molecule type" value="Genomic_DNA"/>
</dbReference>
<dbReference type="InterPro" id="IPR025459">
    <property type="entry name" value="DUF4279"/>
</dbReference>
<comment type="caution">
    <text evidence="1">The sequence shown here is derived from an EMBL/GenBank/DDBJ whole genome shotgun (WGS) entry which is preliminary data.</text>
</comment>
<organism evidence="1 2">
    <name type="scientific">Pontibacter virosus</name>
    <dbReference type="NCBI Taxonomy" id="1765052"/>
    <lineage>
        <taxon>Bacteria</taxon>
        <taxon>Pseudomonadati</taxon>
        <taxon>Bacteroidota</taxon>
        <taxon>Cytophagia</taxon>
        <taxon>Cytophagales</taxon>
        <taxon>Hymenobacteraceae</taxon>
        <taxon>Pontibacter</taxon>
    </lineage>
</organism>
<sequence>MNKTLSQSYVYFALQGDDFDPNVVTIALGIEPTDSWKKGDKGRYIPNQKFASWKWSTGKGKESVFLEKLVEEVIDKFGDKVEIINKLKDKYQLTSVLEIVMYIDVNPVESTPALGHELKTIEFLYRTQTVTDVDIYRYDSAEKEE</sequence>